<comment type="subcellular location">
    <subcellularLocation>
        <location evidence="1">Cell membrane</location>
        <topology evidence="1">Multi-pass membrane protein</topology>
    </subcellularLocation>
</comment>
<evidence type="ECO:0000256" key="6">
    <source>
        <dbReference type="SAM" id="Phobius"/>
    </source>
</evidence>
<dbReference type="PANTHER" id="PTHR23508">
    <property type="entry name" value="CARBOXYLIC ACID TRANSPORTER PROTEIN HOMOLOG"/>
    <property type="match status" value="1"/>
</dbReference>
<dbReference type="InterPro" id="IPR036259">
    <property type="entry name" value="MFS_trans_sf"/>
</dbReference>
<keyword evidence="5 6" id="KW-0472">Membrane</keyword>
<dbReference type="PANTHER" id="PTHR23508:SF10">
    <property type="entry name" value="CARBOXYLIC ACID TRANSPORTER PROTEIN HOMOLOG"/>
    <property type="match status" value="1"/>
</dbReference>
<proteinExistence type="predicted"/>
<protein>
    <submittedName>
        <fullName evidence="8">Transport protein</fullName>
    </submittedName>
</protein>
<evidence type="ECO:0000256" key="2">
    <source>
        <dbReference type="ARBA" id="ARBA00022448"/>
    </source>
</evidence>
<feature type="transmembrane region" description="Helical" evidence="6">
    <location>
        <begin position="477"/>
        <end position="495"/>
    </location>
</feature>
<feature type="transmembrane region" description="Helical" evidence="6">
    <location>
        <begin position="320"/>
        <end position="338"/>
    </location>
</feature>
<gene>
    <name evidence="8" type="ORF">FC07_GL000896</name>
</gene>
<keyword evidence="9" id="KW-1185">Reference proteome</keyword>
<dbReference type="AlphaFoldDB" id="A0A0R1H9T5"/>
<feature type="transmembrane region" description="Helical" evidence="6">
    <location>
        <begin position="455"/>
        <end position="471"/>
    </location>
</feature>
<dbReference type="EMBL" id="AZDA01000014">
    <property type="protein sequence ID" value="KRK40418.1"/>
    <property type="molecule type" value="Genomic_DNA"/>
</dbReference>
<keyword evidence="2" id="KW-0813">Transport</keyword>
<feature type="transmembrane region" description="Helical" evidence="6">
    <location>
        <begin position="386"/>
        <end position="404"/>
    </location>
</feature>
<evidence type="ECO:0000313" key="9">
    <source>
        <dbReference type="Proteomes" id="UP000051461"/>
    </source>
</evidence>
<dbReference type="Gene3D" id="1.20.1250.20">
    <property type="entry name" value="MFS general substrate transporter like domains"/>
    <property type="match status" value="1"/>
</dbReference>
<feature type="transmembrane region" description="Helical" evidence="6">
    <location>
        <begin position="136"/>
        <end position="155"/>
    </location>
</feature>
<dbReference type="PROSITE" id="PS50850">
    <property type="entry name" value="MFS"/>
    <property type="match status" value="1"/>
</dbReference>
<feature type="domain" description="Major facilitator superfamily (MFS) profile" evidence="7">
    <location>
        <begin position="98"/>
        <end position="499"/>
    </location>
</feature>
<evidence type="ECO:0000313" key="8">
    <source>
        <dbReference type="EMBL" id="KRK40418.1"/>
    </source>
</evidence>
<sequence>MLPQIAGFEVTGDKQQNQYKLLFGNPVKTQQSNTNLSAGTGWYKNQKMAGTRDRYFLDPKFELFSENDRKERDFMAAQTMNLTERMAHTQTTPLFYKIFALVSGGMFLDAIDVYMASAVASYVLKTGWSTLALNTVFLSVGFLGLFMGSLLAGFIGDLQGRRRAYQVNLILFGGFTFLGAFAPNMPTLIACRLLASTGLGSEIVTGYSMLNEFAPIESRGKWCASASLIANCGAPITMFLCTLILPHFGWRPMFIGVGVLAIILWILRRDIPESPRWLIAHGKKEEAAGIIEQLERDTPAETHIKPQAEKAVLEVPMWRSLFVAIVAVSATIICQYTFTTWVPTLLLKRGINVVHSLSFSTIMLLGAPVGALIGTMLVDRIGRKKLIAPTFFLVAVFGILYGYQTTSTGVMVIGFFLTACFYVLMAAVVAVYVAELFPTVFRFRGSGIANATAKLLTVAMPYAVAAILTFAQPAMVFWGISAIGLIAAIVVAIFGPETRQRVIH</sequence>
<dbReference type="InterPro" id="IPR020846">
    <property type="entry name" value="MFS_dom"/>
</dbReference>
<feature type="transmembrane region" description="Helical" evidence="6">
    <location>
        <begin position="251"/>
        <end position="267"/>
    </location>
</feature>
<reference evidence="8 9" key="1">
    <citation type="journal article" date="2015" name="Genome Announc.">
        <title>Expanding the biotechnology potential of lactobacilli through comparative genomics of 213 strains and associated genera.</title>
        <authorList>
            <person name="Sun Z."/>
            <person name="Harris H.M."/>
            <person name="McCann A."/>
            <person name="Guo C."/>
            <person name="Argimon S."/>
            <person name="Zhang W."/>
            <person name="Yang X."/>
            <person name="Jeffery I.B."/>
            <person name="Cooney J.C."/>
            <person name="Kagawa T.F."/>
            <person name="Liu W."/>
            <person name="Song Y."/>
            <person name="Salvetti E."/>
            <person name="Wrobel A."/>
            <person name="Rasinkangas P."/>
            <person name="Parkhill J."/>
            <person name="Rea M.C."/>
            <person name="O'Sullivan O."/>
            <person name="Ritari J."/>
            <person name="Douillard F.P."/>
            <person name="Paul Ross R."/>
            <person name="Yang R."/>
            <person name="Briner A.E."/>
            <person name="Felis G.E."/>
            <person name="de Vos W.M."/>
            <person name="Barrangou R."/>
            <person name="Klaenhammer T.R."/>
            <person name="Caufield P.W."/>
            <person name="Cui Y."/>
            <person name="Zhang H."/>
            <person name="O'Toole P.W."/>
        </authorList>
    </citation>
    <scope>NUCLEOTIDE SEQUENCE [LARGE SCALE GENOMIC DNA]</scope>
    <source>
        <strain evidence="8 9">DSM 20003</strain>
    </source>
</reference>
<name>A0A0R1H9T5_9LACO</name>
<evidence type="ECO:0000259" key="7">
    <source>
        <dbReference type="PROSITE" id="PS50850"/>
    </source>
</evidence>
<dbReference type="STRING" id="1423726.FC07_GL000896"/>
<dbReference type="SUPFAM" id="SSF103473">
    <property type="entry name" value="MFS general substrate transporter"/>
    <property type="match status" value="1"/>
</dbReference>
<dbReference type="Pfam" id="PF00083">
    <property type="entry name" value="Sugar_tr"/>
    <property type="match status" value="1"/>
</dbReference>
<feature type="transmembrane region" description="Helical" evidence="6">
    <location>
        <begin position="410"/>
        <end position="434"/>
    </location>
</feature>
<evidence type="ECO:0000256" key="5">
    <source>
        <dbReference type="ARBA" id="ARBA00023136"/>
    </source>
</evidence>
<keyword evidence="4 6" id="KW-1133">Transmembrane helix</keyword>
<organism evidence="8 9">
    <name type="scientific">Loigolactobacillus bifermentans DSM 20003</name>
    <dbReference type="NCBI Taxonomy" id="1423726"/>
    <lineage>
        <taxon>Bacteria</taxon>
        <taxon>Bacillati</taxon>
        <taxon>Bacillota</taxon>
        <taxon>Bacilli</taxon>
        <taxon>Lactobacillales</taxon>
        <taxon>Lactobacillaceae</taxon>
        <taxon>Loigolactobacillus</taxon>
    </lineage>
</organism>
<feature type="transmembrane region" description="Helical" evidence="6">
    <location>
        <begin position="358"/>
        <end position="379"/>
    </location>
</feature>
<evidence type="ECO:0000256" key="4">
    <source>
        <dbReference type="ARBA" id="ARBA00022989"/>
    </source>
</evidence>
<dbReference type="GO" id="GO:0046943">
    <property type="term" value="F:carboxylic acid transmembrane transporter activity"/>
    <property type="evidence" value="ECO:0007669"/>
    <property type="project" value="TreeGrafter"/>
</dbReference>
<dbReference type="Proteomes" id="UP000051461">
    <property type="component" value="Unassembled WGS sequence"/>
</dbReference>
<accession>A0A0R1H9T5</accession>
<feature type="transmembrane region" description="Helical" evidence="6">
    <location>
        <begin position="94"/>
        <end position="116"/>
    </location>
</feature>
<dbReference type="InterPro" id="IPR005828">
    <property type="entry name" value="MFS_sugar_transport-like"/>
</dbReference>
<evidence type="ECO:0000256" key="3">
    <source>
        <dbReference type="ARBA" id="ARBA00022692"/>
    </source>
</evidence>
<evidence type="ECO:0000256" key="1">
    <source>
        <dbReference type="ARBA" id="ARBA00004651"/>
    </source>
</evidence>
<dbReference type="PATRIC" id="fig|1423726.3.peg.921"/>
<dbReference type="GO" id="GO:0005886">
    <property type="term" value="C:plasma membrane"/>
    <property type="evidence" value="ECO:0007669"/>
    <property type="project" value="UniProtKB-SubCell"/>
</dbReference>
<feature type="transmembrane region" description="Helical" evidence="6">
    <location>
        <begin position="167"/>
        <end position="183"/>
    </location>
</feature>
<comment type="caution">
    <text evidence="8">The sequence shown here is derived from an EMBL/GenBank/DDBJ whole genome shotgun (WGS) entry which is preliminary data.</text>
</comment>
<dbReference type="CDD" id="cd17316">
    <property type="entry name" value="MFS_SV2_like"/>
    <property type="match status" value="1"/>
</dbReference>
<keyword evidence="3 6" id="KW-0812">Transmembrane</keyword>